<keyword evidence="5" id="KW-0812">Transmembrane</keyword>
<dbReference type="Gene3D" id="2.10.90.10">
    <property type="entry name" value="Cystine-knot cytokines"/>
    <property type="match status" value="1"/>
</dbReference>
<gene>
    <name evidence="7" type="primary">SPZ</name>
    <name evidence="9" type="synonym">LOC105233457</name>
</gene>
<dbReference type="InterPro" id="IPR029034">
    <property type="entry name" value="Cystine-knot_cytokine"/>
</dbReference>
<dbReference type="GO" id="GO:0021556">
    <property type="term" value="P:central nervous system formation"/>
    <property type="evidence" value="ECO:0007669"/>
    <property type="project" value="TreeGrafter"/>
</dbReference>
<dbReference type="GO" id="GO:0005615">
    <property type="term" value="C:extracellular space"/>
    <property type="evidence" value="ECO:0007669"/>
    <property type="project" value="UniProtKB-ARBA"/>
</dbReference>
<dbReference type="PANTHER" id="PTHR23199">
    <property type="entry name" value="NEUROTROPHIN 1-RELATED"/>
    <property type="match status" value="1"/>
</dbReference>
<dbReference type="EMBL" id="GAKP01010291">
    <property type="protein sequence ID" value="JAC48661.1"/>
    <property type="molecule type" value="Transcribed_RNA"/>
</dbReference>
<evidence type="ECO:0000256" key="1">
    <source>
        <dbReference type="ARBA" id="ARBA00022729"/>
    </source>
</evidence>
<dbReference type="InterPro" id="IPR032104">
    <property type="entry name" value="Spaetzle"/>
</dbReference>
<evidence type="ECO:0000256" key="4">
    <source>
        <dbReference type="SAM" id="MobiDB-lite"/>
    </source>
</evidence>
<dbReference type="RefSeq" id="XP_019848449.1">
    <property type="nucleotide sequence ID" value="XM_019992890.2"/>
</dbReference>
<keyword evidence="1" id="KW-0732">Signal</keyword>
<feature type="region of interest" description="Disordered" evidence="4">
    <location>
        <begin position="111"/>
        <end position="131"/>
    </location>
</feature>
<feature type="transmembrane region" description="Helical" evidence="5">
    <location>
        <begin position="12"/>
        <end position="33"/>
    </location>
</feature>
<evidence type="ECO:0000256" key="5">
    <source>
        <dbReference type="SAM" id="Phobius"/>
    </source>
</evidence>
<dbReference type="PANTHER" id="PTHR23199:SF12">
    <property type="entry name" value="NEUROTROPHIN 1-RELATED"/>
    <property type="match status" value="1"/>
</dbReference>
<name>A0A034VZD4_BACDO</name>
<dbReference type="GeneID" id="105233457"/>
<dbReference type="InterPro" id="IPR052444">
    <property type="entry name" value="Spz/Toll_ligand-like"/>
</dbReference>
<reference evidence="8" key="3">
    <citation type="submission" date="2025-05" db="UniProtKB">
        <authorList>
            <consortium name="RefSeq"/>
        </authorList>
    </citation>
    <scope>NUCLEOTIDE SEQUENCE [LARGE SCALE GENOMIC DNA]</scope>
</reference>
<organism evidence="7">
    <name type="scientific">Bactrocera dorsalis</name>
    <name type="common">Oriental fruit fly</name>
    <name type="synonym">Dacus dorsalis</name>
    <dbReference type="NCBI Taxonomy" id="27457"/>
    <lineage>
        <taxon>Eukaryota</taxon>
        <taxon>Metazoa</taxon>
        <taxon>Ecdysozoa</taxon>
        <taxon>Arthropoda</taxon>
        <taxon>Hexapoda</taxon>
        <taxon>Insecta</taxon>
        <taxon>Pterygota</taxon>
        <taxon>Neoptera</taxon>
        <taxon>Endopterygota</taxon>
        <taxon>Diptera</taxon>
        <taxon>Brachycera</taxon>
        <taxon>Muscomorpha</taxon>
        <taxon>Tephritoidea</taxon>
        <taxon>Tephritidae</taxon>
        <taxon>Bactrocera</taxon>
        <taxon>Bactrocera</taxon>
    </lineage>
</organism>
<dbReference type="GO" id="GO:0008083">
    <property type="term" value="F:growth factor activity"/>
    <property type="evidence" value="ECO:0007669"/>
    <property type="project" value="TreeGrafter"/>
</dbReference>
<evidence type="ECO:0000313" key="9">
    <source>
        <dbReference type="RefSeq" id="XP_019848449.1"/>
    </source>
</evidence>
<dbReference type="GO" id="GO:0005121">
    <property type="term" value="F:Toll binding"/>
    <property type="evidence" value="ECO:0007669"/>
    <property type="project" value="TreeGrafter"/>
</dbReference>
<dbReference type="CTD" id="43256"/>
<keyword evidence="5" id="KW-0472">Membrane</keyword>
<feature type="domain" description="Spaetzle" evidence="6">
    <location>
        <begin position="203"/>
        <end position="294"/>
    </location>
</feature>
<reference evidence="9" key="2">
    <citation type="submission" date="2025-04" db="UniProtKB">
        <authorList>
            <consortium name="RefSeq"/>
        </authorList>
    </citation>
    <scope>IDENTIFICATION</scope>
    <source>
        <strain evidence="9">Punador</strain>
    </source>
</reference>
<proteinExistence type="predicted"/>
<dbReference type="SUPFAM" id="SSF57501">
    <property type="entry name" value="Cystine-knot cytokines"/>
    <property type="match status" value="1"/>
</dbReference>
<keyword evidence="2" id="KW-1015">Disulfide bond</keyword>
<dbReference type="Proteomes" id="UP001652620">
    <property type="component" value="Chromosome 2"/>
</dbReference>
<evidence type="ECO:0000313" key="7">
    <source>
        <dbReference type="EMBL" id="JAC48661.1"/>
    </source>
</evidence>
<keyword evidence="8" id="KW-1185">Reference proteome</keyword>
<evidence type="ECO:0000256" key="3">
    <source>
        <dbReference type="ARBA" id="ARBA00023180"/>
    </source>
</evidence>
<dbReference type="Pfam" id="PF16077">
    <property type="entry name" value="Spaetzle"/>
    <property type="match status" value="1"/>
</dbReference>
<dbReference type="AlphaFoldDB" id="A0A034VZD4"/>
<reference evidence="7" key="1">
    <citation type="journal article" date="2014" name="BMC Genomics">
        <title>Characterizing the developmental transcriptome of the oriental fruit fly, Bactrocera dorsalis (Diptera: Tephritidae) through comparative genomic analysis with Drosophila melanogaster utilizing modENCODE datasets.</title>
        <authorList>
            <person name="Geib S.M."/>
            <person name="Calla B."/>
            <person name="Hall B."/>
            <person name="Hou S."/>
            <person name="Manoukis N.C."/>
        </authorList>
    </citation>
    <scope>NUCLEOTIDE SEQUENCE</scope>
    <source>
        <strain evidence="7">Punador</strain>
    </source>
</reference>
<accession>A0A034VZD4</accession>
<keyword evidence="3" id="KW-0325">Glycoprotein</keyword>
<evidence type="ECO:0000259" key="6">
    <source>
        <dbReference type="Pfam" id="PF16077"/>
    </source>
</evidence>
<dbReference type="GO" id="GO:0045087">
    <property type="term" value="P:innate immune response"/>
    <property type="evidence" value="ECO:0007669"/>
    <property type="project" value="TreeGrafter"/>
</dbReference>
<sequence length="300" mass="34926">MFHTTSWCSRPALPLLFFTYLFLIVSPIAGFTYDYRANRQKRSPNEAKKVTKDFEANLDRIFKIGSDTGLVLFNDTSQPAQTDVMFKVQRSPDGKLNVIFNDFLIFQTTTAGTPTNNNNNNNQNTQHNNRNNDAIIFSDDGYLCGERLKGKPYCLEVPNYLESSRLDKIDENNFEKFKSYFKDDVVPPPDITQRMNSDPQEEYYCSSRSHLIYPKSAETMESKWLLVVQHENHKQGILVEQCDEEDTPCRFHELLPKFYTSRCKQNYIYRTMVVSVDGKLREEQVKMPSCCKCVLRYSQN</sequence>
<dbReference type="KEGG" id="bdr:105233457"/>
<evidence type="ECO:0000256" key="2">
    <source>
        <dbReference type="ARBA" id="ARBA00023157"/>
    </source>
</evidence>
<protein>
    <submittedName>
        <fullName evidence="7 9">Protein spaetzle</fullName>
    </submittedName>
</protein>
<keyword evidence="5" id="KW-1133">Transmembrane helix</keyword>
<dbReference type="OrthoDB" id="6359065at2759"/>
<evidence type="ECO:0000313" key="8">
    <source>
        <dbReference type="Proteomes" id="UP001652620"/>
    </source>
</evidence>